<dbReference type="Proteomes" id="UP000283616">
    <property type="component" value="Unassembled WGS sequence"/>
</dbReference>
<dbReference type="AlphaFoldDB" id="A0A2J6AAP4"/>
<name>A0A2J6AAP4_BACT4</name>
<evidence type="ECO:0000313" key="2">
    <source>
        <dbReference type="EMBL" id="KAB4307758.1"/>
    </source>
</evidence>
<accession>A0A2J6AAP4</accession>
<dbReference type="Proteomes" id="UP000440614">
    <property type="component" value="Unassembled WGS sequence"/>
</dbReference>
<dbReference type="EMBL" id="WCRW01000012">
    <property type="protein sequence ID" value="KAB4454116.1"/>
    <property type="molecule type" value="Genomic_DNA"/>
</dbReference>
<keyword evidence="1" id="KW-0472">Membrane</keyword>
<keyword evidence="1" id="KW-0812">Transmembrane</keyword>
<evidence type="ECO:0000256" key="1">
    <source>
        <dbReference type="SAM" id="Phobius"/>
    </source>
</evidence>
<organism evidence="8 9">
    <name type="scientific">Bacteroides thetaiotaomicron</name>
    <dbReference type="NCBI Taxonomy" id="818"/>
    <lineage>
        <taxon>Bacteria</taxon>
        <taxon>Pseudomonadati</taxon>
        <taxon>Bacteroidota</taxon>
        <taxon>Bacteroidia</taxon>
        <taxon>Bacteroidales</taxon>
        <taxon>Bacteroidaceae</taxon>
        <taxon>Bacteroides</taxon>
    </lineage>
</organism>
<dbReference type="EMBL" id="WCSY01000023">
    <property type="protein sequence ID" value="KAB4307758.1"/>
    <property type="molecule type" value="Genomic_DNA"/>
</dbReference>
<dbReference type="Proteomes" id="UP000488521">
    <property type="component" value="Unassembled WGS sequence"/>
</dbReference>
<evidence type="ECO:0000313" key="5">
    <source>
        <dbReference type="EMBL" id="KAB4473744.1"/>
    </source>
</evidence>
<evidence type="ECO:0000313" key="11">
    <source>
        <dbReference type="Proteomes" id="UP000436825"/>
    </source>
</evidence>
<dbReference type="EMBL" id="QSJP01000042">
    <property type="protein sequence ID" value="RHD79810.1"/>
    <property type="molecule type" value="Genomic_DNA"/>
</dbReference>
<feature type="transmembrane region" description="Helical" evidence="1">
    <location>
        <begin position="21"/>
        <end position="37"/>
    </location>
</feature>
<evidence type="ECO:0000313" key="4">
    <source>
        <dbReference type="EMBL" id="KAB4454116.1"/>
    </source>
</evidence>
<dbReference type="EMBL" id="QROV01000001">
    <property type="protein sequence ID" value="RHL64307.1"/>
    <property type="molecule type" value="Genomic_DNA"/>
</dbReference>
<dbReference type="EMBL" id="WCRY01000011">
    <property type="protein sequence ID" value="KAB4481650.1"/>
    <property type="molecule type" value="Genomic_DNA"/>
</dbReference>
<evidence type="ECO:0000313" key="10">
    <source>
        <dbReference type="Proteomes" id="UP000284785"/>
    </source>
</evidence>
<protein>
    <submittedName>
        <fullName evidence="8">Uncharacterized protein</fullName>
    </submittedName>
</protein>
<reference evidence="11 12" key="2">
    <citation type="journal article" date="2019" name="Nat. Med.">
        <title>A library of human gut bacterial isolates paired with longitudinal multiomics data enables mechanistic microbiome research.</title>
        <authorList>
            <person name="Poyet M."/>
            <person name="Groussin M."/>
            <person name="Gibbons S.M."/>
            <person name="Avila-Pacheco J."/>
            <person name="Jiang X."/>
            <person name="Kearney S.M."/>
            <person name="Perrotta A.R."/>
            <person name="Berdy B."/>
            <person name="Zhao S."/>
            <person name="Lieberman T.D."/>
            <person name="Swanson P.K."/>
            <person name="Smith M."/>
            <person name="Roesemann S."/>
            <person name="Alexander J.E."/>
            <person name="Rich S.A."/>
            <person name="Livny J."/>
            <person name="Vlamakis H."/>
            <person name="Clish C."/>
            <person name="Bullock K."/>
            <person name="Deik A."/>
            <person name="Scott J."/>
            <person name="Pierce K.A."/>
            <person name="Xavier R.J."/>
            <person name="Alm E.J."/>
        </authorList>
    </citation>
    <scope>NUCLEOTIDE SEQUENCE [LARGE SCALE GENOMIC DNA]</scope>
    <source>
        <strain evidence="5 15">BIOML-A156</strain>
        <strain evidence="4 11">BIOML-A160</strain>
        <strain evidence="6 12">BIOML-A162</strain>
        <strain evidence="3 14">BIOML-A165</strain>
        <strain evidence="2 13">BIOML-A188</strain>
    </source>
</reference>
<dbReference type="Proteomes" id="UP000284785">
    <property type="component" value="Unassembled WGS sequence"/>
</dbReference>
<evidence type="ECO:0000313" key="9">
    <source>
        <dbReference type="Proteomes" id="UP000283616"/>
    </source>
</evidence>
<evidence type="ECO:0000313" key="12">
    <source>
        <dbReference type="Proteomes" id="UP000436858"/>
    </source>
</evidence>
<proteinExistence type="predicted"/>
<evidence type="ECO:0000313" key="3">
    <source>
        <dbReference type="EMBL" id="KAB4453894.1"/>
    </source>
</evidence>
<gene>
    <name evidence="8" type="ORF">DW011_00505</name>
    <name evidence="7" type="ORF">DW780_26900</name>
    <name evidence="5" type="ORF">GAN59_12950</name>
    <name evidence="4" type="ORF">GAN75_17335</name>
    <name evidence="6" type="ORF">GAN91_12210</name>
    <name evidence="3" type="ORF">GAN93_06285</name>
    <name evidence="2" type="ORF">GAO51_21045</name>
</gene>
<evidence type="ECO:0000313" key="13">
    <source>
        <dbReference type="Proteomes" id="UP000440614"/>
    </source>
</evidence>
<comment type="caution">
    <text evidence="8">The sequence shown here is derived from an EMBL/GenBank/DDBJ whole genome shotgun (WGS) entry which is preliminary data.</text>
</comment>
<evidence type="ECO:0000313" key="14">
    <source>
        <dbReference type="Proteomes" id="UP000460317"/>
    </source>
</evidence>
<dbReference type="Proteomes" id="UP000436825">
    <property type="component" value="Unassembled WGS sequence"/>
</dbReference>
<dbReference type="EMBL" id="WCRS01000007">
    <property type="protein sequence ID" value="KAB4473744.1"/>
    <property type="molecule type" value="Genomic_DNA"/>
</dbReference>
<keyword evidence="1" id="KW-1133">Transmembrane helix</keyword>
<evidence type="ECO:0000313" key="7">
    <source>
        <dbReference type="EMBL" id="RHD79810.1"/>
    </source>
</evidence>
<evidence type="ECO:0000313" key="15">
    <source>
        <dbReference type="Proteomes" id="UP000488521"/>
    </source>
</evidence>
<evidence type="ECO:0000313" key="8">
    <source>
        <dbReference type="EMBL" id="RHL64307.1"/>
    </source>
</evidence>
<sequence length="77" mass="9210">MKEIKRDANTRILFGRNSKKTYICHVIFFIVLDLRLTKVGARRCSFFYAPTFLYFTSEIYYCHSSTVIDYFFGFPQI</sequence>
<dbReference type="Proteomes" id="UP000460317">
    <property type="component" value="Unassembled WGS sequence"/>
</dbReference>
<dbReference type="Proteomes" id="UP000436858">
    <property type="component" value="Unassembled WGS sequence"/>
</dbReference>
<dbReference type="EMBL" id="WCSB01000004">
    <property type="protein sequence ID" value="KAB4453894.1"/>
    <property type="molecule type" value="Genomic_DNA"/>
</dbReference>
<evidence type="ECO:0000313" key="6">
    <source>
        <dbReference type="EMBL" id="KAB4481650.1"/>
    </source>
</evidence>
<reference evidence="9 10" key="1">
    <citation type="submission" date="2018-08" db="EMBL/GenBank/DDBJ databases">
        <title>A genome reference for cultivated species of the human gut microbiota.</title>
        <authorList>
            <person name="Zou Y."/>
            <person name="Xue W."/>
            <person name="Luo G."/>
        </authorList>
    </citation>
    <scope>NUCLEOTIDE SEQUENCE [LARGE SCALE GENOMIC DNA]</scope>
    <source>
        <strain evidence="8 9">AF37-12</strain>
        <strain evidence="7 10">AM30-26</strain>
    </source>
</reference>